<dbReference type="SFLD" id="SFLDS00003">
    <property type="entry name" value="Haloacid_Dehalogenase"/>
    <property type="match status" value="1"/>
</dbReference>
<dbReference type="PANTHER" id="PTHR43481">
    <property type="entry name" value="FRUCTOSE-1-PHOSPHATE PHOSPHATASE"/>
    <property type="match status" value="1"/>
</dbReference>
<dbReference type="InterPro" id="IPR023198">
    <property type="entry name" value="PGP-like_dom2"/>
</dbReference>
<sequence length="211" mass="23028">MEKTRAVIFDMDDTLLLTREVKWNHHRHVARTSYGIELDDETLRTHWGKPFDEMIGHYYRHSATPDEMRAANASSAAQFPKQPVPGAVELVTRLLDEGAQVGVVTSTRTEMALADLTRCGFPVERLFLVQGADQSPVHKPDPAVFDNARALLADLGVADVTYVGDALMDEQAATAAGLAFVAITTGLFGEEEFPSGTRTVATIDELDAELG</sequence>
<dbReference type="Gene3D" id="1.10.150.240">
    <property type="entry name" value="Putative phosphatase, domain 2"/>
    <property type="match status" value="1"/>
</dbReference>
<proteinExistence type="predicted"/>
<reference evidence="2" key="1">
    <citation type="journal article" date="2019" name="Int. J. Syst. Evol. Microbiol.">
        <title>The Global Catalogue of Microorganisms (GCM) 10K type strain sequencing project: providing services to taxonomists for standard genome sequencing and annotation.</title>
        <authorList>
            <consortium name="The Broad Institute Genomics Platform"/>
            <consortium name="The Broad Institute Genome Sequencing Center for Infectious Disease"/>
            <person name="Wu L."/>
            <person name="Ma J."/>
        </authorList>
    </citation>
    <scope>NUCLEOTIDE SEQUENCE [LARGE SCALE GENOMIC DNA]</scope>
    <source>
        <strain evidence="2">CGMCC 1.15277</strain>
    </source>
</reference>
<name>A0ABW1WYI8_9ACTN</name>
<keyword evidence="1" id="KW-0378">Hydrolase</keyword>
<dbReference type="Pfam" id="PF13419">
    <property type="entry name" value="HAD_2"/>
    <property type="match status" value="1"/>
</dbReference>
<dbReference type="PANTHER" id="PTHR43481:SF4">
    <property type="entry name" value="GLYCEROL-1-PHOSPHATE PHOSPHOHYDROLASE 1-RELATED"/>
    <property type="match status" value="1"/>
</dbReference>
<dbReference type="SUPFAM" id="SSF56784">
    <property type="entry name" value="HAD-like"/>
    <property type="match status" value="1"/>
</dbReference>
<organism evidence="1 2">
    <name type="scientific">Luteococcus sanguinis</name>
    <dbReference type="NCBI Taxonomy" id="174038"/>
    <lineage>
        <taxon>Bacteria</taxon>
        <taxon>Bacillati</taxon>
        <taxon>Actinomycetota</taxon>
        <taxon>Actinomycetes</taxon>
        <taxon>Propionibacteriales</taxon>
        <taxon>Propionibacteriaceae</taxon>
        <taxon>Luteococcus</taxon>
    </lineage>
</organism>
<keyword evidence="2" id="KW-1185">Reference proteome</keyword>
<dbReference type="Proteomes" id="UP001596266">
    <property type="component" value="Unassembled WGS sequence"/>
</dbReference>
<dbReference type="InterPro" id="IPR051806">
    <property type="entry name" value="HAD-like_SPP"/>
</dbReference>
<dbReference type="GO" id="GO:0016787">
    <property type="term" value="F:hydrolase activity"/>
    <property type="evidence" value="ECO:0007669"/>
    <property type="project" value="UniProtKB-KW"/>
</dbReference>
<dbReference type="InterPro" id="IPR023214">
    <property type="entry name" value="HAD_sf"/>
</dbReference>
<dbReference type="SFLD" id="SFLDG01129">
    <property type="entry name" value="C1.5:_HAD__Beta-PGM__Phosphata"/>
    <property type="match status" value="1"/>
</dbReference>
<dbReference type="EMBL" id="JBHSUA010000003">
    <property type="protein sequence ID" value="MFC6395539.1"/>
    <property type="molecule type" value="Genomic_DNA"/>
</dbReference>
<dbReference type="Gene3D" id="3.40.50.1000">
    <property type="entry name" value="HAD superfamily/HAD-like"/>
    <property type="match status" value="1"/>
</dbReference>
<dbReference type="InterPro" id="IPR041492">
    <property type="entry name" value="HAD_2"/>
</dbReference>
<dbReference type="EC" id="3.-.-.-" evidence="1"/>
<comment type="caution">
    <text evidence="1">The sequence shown here is derived from an EMBL/GenBank/DDBJ whole genome shotgun (WGS) entry which is preliminary data.</text>
</comment>
<evidence type="ECO:0000313" key="2">
    <source>
        <dbReference type="Proteomes" id="UP001596266"/>
    </source>
</evidence>
<protein>
    <submittedName>
        <fullName evidence="1">HAD family hydrolase</fullName>
        <ecNumber evidence="1">3.-.-.-</ecNumber>
    </submittedName>
</protein>
<gene>
    <name evidence="1" type="ORF">ACFP57_00810</name>
</gene>
<dbReference type="RefSeq" id="WP_343885435.1">
    <property type="nucleotide sequence ID" value="NZ_BAAAKI010000006.1"/>
</dbReference>
<dbReference type="InterPro" id="IPR036412">
    <property type="entry name" value="HAD-like_sf"/>
</dbReference>
<accession>A0ABW1WYI8</accession>
<evidence type="ECO:0000313" key="1">
    <source>
        <dbReference type="EMBL" id="MFC6395539.1"/>
    </source>
</evidence>